<dbReference type="VEuPathDB" id="FungiDB:ASPCADRAFT_205593"/>
<gene>
    <name evidence="7" type="ORF">ASPCADRAFT_205593</name>
</gene>
<sequence length="520" mass="58968">MGSVTLSSRSSISSNYGCHDRNGMHIGFDPYNYTSGRWLRGDRVERTSRYIEFDFDALCRKILELSPEANSIINCEKVEGGFNRVFIFDLNNAKRVVARLPFKLAGPARLSTSSEVATIRYLQTKTTIPIPRILDWSCDAASTENTIGSEYIIMDHAPGFQLHKRWESMAGDQHVRCIDAIYQKMKEAVDLQFPAFGSLYFTNSGLCLDNKHALDEEFCIGSHCGTRYWNCEVGGNGYSKTTNINRGPWVNLDEYCEGLVDADLSRLPLVNLDKESKPSYHGSVETHKFLLRDTRSLLTHMSGDPRIKACATPLLFHPDLHKRNIFVSEDDPSIITGIIDWQAASIEPAFWYADEIPDFATGNEICSKAFDVCTQFLTPTLSTPRLKDQNLFRPFRYSYRTWKDGAVALQHELIETSRHWEKLGFADQCPFPLPPPKALATHQKEYRLFEAAQNLRCDLSGLLNTASDGWVPVQDWETTQAAHKELFDGILQAVLNNQDADPDEPVKDEETLRSIWPFDI</sequence>
<dbReference type="STRING" id="602072.A0A1R3RV55"/>
<evidence type="ECO:0000256" key="4">
    <source>
        <dbReference type="ARBA" id="ARBA00022946"/>
    </source>
</evidence>
<reference evidence="8" key="1">
    <citation type="journal article" date="2017" name="Genome Biol.">
        <title>Comparative genomics reveals high biological diversity and specific adaptations in the industrially and medically important fungal genus Aspergillus.</title>
        <authorList>
            <person name="de Vries R.P."/>
            <person name="Riley R."/>
            <person name="Wiebenga A."/>
            <person name="Aguilar-Osorio G."/>
            <person name="Amillis S."/>
            <person name="Uchima C.A."/>
            <person name="Anderluh G."/>
            <person name="Asadollahi M."/>
            <person name="Askin M."/>
            <person name="Barry K."/>
            <person name="Battaglia E."/>
            <person name="Bayram O."/>
            <person name="Benocci T."/>
            <person name="Braus-Stromeyer S.A."/>
            <person name="Caldana C."/>
            <person name="Canovas D."/>
            <person name="Cerqueira G.C."/>
            <person name="Chen F."/>
            <person name="Chen W."/>
            <person name="Choi C."/>
            <person name="Clum A."/>
            <person name="Dos Santos R.A."/>
            <person name="Damasio A.R."/>
            <person name="Diallinas G."/>
            <person name="Emri T."/>
            <person name="Fekete E."/>
            <person name="Flipphi M."/>
            <person name="Freyberg S."/>
            <person name="Gallo A."/>
            <person name="Gournas C."/>
            <person name="Habgood R."/>
            <person name="Hainaut M."/>
            <person name="Harispe M.L."/>
            <person name="Henrissat B."/>
            <person name="Hilden K.S."/>
            <person name="Hope R."/>
            <person name="Hossain A."/>
            <person name="Karabika E."/>
            <person name="Karaffa L."/>
            <person name="Karanyi Z."/>
            <person name="Krasevec N."/>
            <person name="Kuo A."/>
            <person name="Kusch H."/>
            <person name="LaButti K."/>
            <person name="Lagendijk E.L."/>
            <person name="Lapidus A."/>
            <person name="Levasseur A."/>
            <person name="Lindquist E."/>
            <person name="Lipzen A."/>
            <person name="Logrieco A.F."/>
            <person name="MacCabe A."/>
            <person name="Maekelae M.R."/>
            <person name="Malavazi I."/>
            <person name="Melin P."/>
            <person name="Meyer V."/>
            <person name="Mielnichuk N."/>
            <person name="Miskei M."/>
            <person name="Molnar A.P."/>
            <person name="Mule G."/>
            <person name="Ngan C.Y."/>
            <person name="Orejas M."/>
            <person name="Orosz E."/>
            <person name="Ouedraogo J.P."/>
            <person name="Overkamp K.M."/>
            <person name="Park H.-S."/>
            <person name="Perrone G."/>
            <person name="Piumi F."/>
            <person name="Punt P.J."/>
            <person name="Ram A.F."/>
            <person name="Ramon A."/>
            <person name="Rauscher S."/>
            <person name="Record E."/>
            <person name="Riano-Pachon D.M."/>
            <person name="Robert V."/>
            <person name="Roehrig J."/>
            <person name="Ruller R."/>
            <person name="Salamov A."/>
            <person name="Salih N.S."/>
            <person name="Samson R.A."/>
            <person name="Sandor E."/>
            <person name="Sanguinetti M."/>
            <person name="Schuetze T."/>
            <person name="Sepcic K."/>
            <person name="Shelest E."/>
            <person name="Sherlock G."/>
            <person name="Sophianopoulou V."/>
            <person name="Squina F.M."/>
            <person name="Sun H."/>
            <person name="Susca A."/>
            <person name="Todd R.B."/>
            <person name="Tsang A."/>
            <person name="Unkles S.E."/>
            <person name="van de Wiele N."/>
            <person name="van Rossen-Uffink D."/>
            <person name="Oliveira J.V."/>
            <person name="Vesth T.C."/>
            <person name="Visser J."/>
            <person name="Yu J.-H."/>
            <person name="Zhou M."/>
            <person name="Andersen M.R."/>
            <person name="Archer D.B."/>
            <person name="Baker S.E."/>
            <person name="Benoit I."/>
            <person name="Brakhage A.A."/>
            <person name="Braus G.H."/>
            <person name="Fischer R."/>
            <person name="Frisvad J.C."/>
            <person name="Goldman G.H."/>
            <person name="Houbraken J."/>
            <person name="Oakley B."/>
            <person name="Pocsi I."/>
            <person name="Scazzocchio C."/>
            <person name="Seiboth B."/>
            <person name="vanKuyk P.A."/>
            <person name="Wortman J."/>
            <person name="Dyer P.S."/>
            <person name="Grigoriev I.V."/>
        </authorList>
    </citation>
    <scope>NUCLEOTIDE SEQUENCE [LARGE SCALE GENOMIC DNA]</scope>
    <source>
        <strain evidence="8">ITEM 5010</strain>
    </source>
</reference>
<evidence type="ECO:0000256" key="5">
    <source>
        <dbReference type="ARBA" id="ARBA00023128"/>
    </source>
</evidence>
<evidence type="ECO:0000313" key="7">
    <source>
        <dbReference type="EMBL" id="OOF98353.1"/>
    </source>
</evidence>
<dbReference type="AlphaFoldDB" id="A0A1R3RV55"/>
<dbReference type="Gene3D" id="3.90.1200.10">
    <property type="match status" value="1"/>
</dbReference>
<proteinExistence type="inferred from homology"/>
<dbReference type="OrthoDB" id="2831558at2759"/>
<dbReference type="InterPro" id="IPR011009">
    <property type="entry name" value="Kinase-like_dom_sf"/>
</dbReference>
<evidence type="ECO:0000256" key="6">
    <source>
        <dbReference type="ARBA" id="ARBA00031849"/>
    </source>
</evidence>
<evidence type="ECO:0000313" key="8">
    <source>
        <dbReference type="Proteomes" id="UP000188318"/>
    </source>
</evidence>
<keyword evidence="8" id="KW-1185">Reference proteome</keyword>
<dbReference type="SUPFAM" id="SSF56112">
    <property type="entry name" value="Protein kinase-like (PK-like)"/>
    <property type="match status" value="1"/>
</dbReference>
<dbReference type="EMBL" id="KV907496">
    <property type="protein sequence ID" value="OOF98353.1"/>
    <property type="molecule type" value="Genomic_DNA"/>
</dbReference>
<comment type="similarity">
    <text evidence="2">Belongs to the AIM9 family.</text>
</comment>
<comment type="subcellular location">
    <subcellularLocation>
        <location evidence="1">Mitochondrion</location>
    </subcellularLocation>
</comment>
<accession>A0A1R3RV55</accession>
<protein>
    <recommendedName>
        <fullName evidence="3">Altered inheritance of mitochondria protein 9, mitochondrial</fullName>
    </recommendedName>
    <alternativeName>
        <fullName evidence="6">Found in mitochondrial proteome protein 29</fullName>
    </alternativeName>
</protein>
<dbReference type="PANTHER" id="PTHR36091:SF1">
    <property type="entry name" value="ALTERED INHERITANCE OF MITOCHONDRIA PROTEIN 9, MITOCHONDRIAL"/>
    <property type="match status" value="1"/>
</dbReference>
<dbReference type="GO" id="GO:0005739">
    <property type="term" value="C:mitochondrion"/>
    <property type="evidence" value="ECO:0007669"/>
    <property type="project" value="UniProtKB-SubCell"/>
</dbReference>
<name>A0A1R3RV55_ASPC5</name>
<dbReference type="Proteomes" id="UP000188318">
    <property type="component" value="Unassembled WGS sequence"/>
</dbReference>
<dbReference type="InterPro" id="IPR051035">
    <property type="entry name" value="Mito_inheritance_9"/>
</dbReference>
<keyword evidence="5" id="KW-0496">Mitochondrion</keyword>
<dbReference type="PANTHER" id="PTHR36091">
    <property type="entry name" value="ALTERED INHERITANCE OF MITOCHONDRIA PROTEIN 9, MITOCHONDRIAL"/>
    <property type="match status" value="1"/>
</dbReference>
<evidence type="ECO:0000256" key="1">
    <source>
        <dbReference type="ARBA" id="ARBA00004173"/>
    </source>
</evidence>
<evidence type="ECO:0000256" key="3">
    <source>
        <dbReference type="ARBA" id="ARBA00016197"/>
    </source>
</evidence>
<dbReference type="OMA" id="QGSIDRH"/>
<keyword evidence="4" id="KW-0809">Transit peptide</keyword>
<evidence type="ECO:0000256" key="2">
    <source>
        <dbReference type="ARBA" id="ARBA00005543"/>
    </source>
</evidence>
<organism evidence="7 8">
    <name type="scientific">Aspergillus carbonarius (strain ITEM 5010)</name>
    <dbReference type="NCBI Taxonomy" id="602072"/>
    <lineage>
        <taxon>Eukaryota</taxon>
        <taxon>Fungi</taxon>
        <taxon>Dikarya</taxon>
        <taxon>Ascomycota</taxon>
        <taxon>Pezizomycotina</taxon>
        <taxon>Eurotiomycetes</taxon>
        <taxon>Eurotiomycetidae</taxon>
        <taxon>Eurotiales</taxon>
        <taxon>Aspergillaceae</taxon>
        <taxon>Aspergillus</taxon>
        <taxon>Aspergillus subgen. Circumdati</taxon>
    </lineage>
</organism>